<keyword evidence="2" id="KW-0378">Hydrolase</keyword>
<dbReference type="Pfam" id="PF04307">
    <property type="entry name" value="YdjM"/>
    <property type="match status" value="1"/>
</dbReference>
<gene>
    <name evidence="2" type="ORF">PM085_13400</name>
</gene>
<sequence length="196" mass="22081">MLPLGHLAFAYLWYTVYAAAGTHRLPARLALVPLAIGSQFPDLIDKPLAYVGVLTSGRSLAHSLFVFAICSVTLWWLTNRLRGRWTPESLPEHLRIVTPAAFAIGYLSHLGGDTYRFLLTGDFWSVRFLVYPVFPVSRSPASDIAPWTRMFRIYQEMGTHPQLNVILLAIIVFVGLRLHAYWNGRSPTTDDAPDLR</sequence>
<dbReference type="GO" id="GO:0016787">
    <property type="term" value="F:hydrolase activity"/>
    <property type="evidence" value="ECO:0007669"/>
    <property type="project" value="UniProtKB-KW"/>
</dbReference>
<dbReference type="InterPro" id="IPR007404">
    <property type="entry name" value="YdjM-like"/>
</dbReference>
<keyword evidence="3" id="KW-1185">Reference proteome</keyword>
<keyword evidence="1" id="KW-0472">Membrane</keyword>
<accession>A0ABT4Z687</accession>
<name>A0ABT4Z687_HALEZ</name>
<dbReference type="EMBL" id="JAQLUK010000015">
    <property type="protein sequence ID" value="MDB2293268.1"/>
    <property type="molecule type" value="Genomic_DNA"/>
</dbReference>
<keyword evidence="1" id="KW-1133">Transmembrane helix</keyword>
<feature type="transmembrane region" description="Helical" evidence="1">
    <location>
        <begin position="60"/>
        <end position="77"/>
    </location>
</feature>
<dbReference type="Proteomes" id="UP001210528">
    <property type="component" value="Unassembled WGS sequence"/>
</dbReference>
<comment type="caution">
    <text evidence="2">The sequence shown here is derived from an EMBL/GenBank/DDBJ whole genome shotgun (WGS) entry which is preliminary data.</text>
</comment>
<reference evidence="2 3" key="1">
    <citation type="submission" date="2023-01" db="EMBL/GenBank/DDBJ databases">
        <title>Halorubrum ezzemoulense from Santa Pola, Spain.</title>
        <authorList>
            <person name="Feng Y."/>
            <person name="Louyakis A.S."/>
            <person name="Gogarten J.P."/>
        </authorList>
    </citation>
    <scope>NUCLEOTIDE SEQUENCE [LARGE SCALE GENOMIC DNA]</scope>
    <source>
        <strain evidence="2 3">AMM015</strain>
    </source>
</reference>
<feature type="transmembrane region" description="Helical" evidence="1">
    <location>
        <begin position="163"/>
        <end position="182"/>
    </location>
</feature>
<organism evidence="2 3">
    <name type="scientific">Halorubrum ezzemoulense</name>
    <name type="common">Halorubrum chaoviator</name>
    <dbReference type="NCBI Taxonomy" id="337243"/>
    <lineage>
        <taxon>Archaea</taxon>
        <taxon>Methanobacteriati</taxon>
        <taxon>Methanobacteriota</taxon>
        <taxon>Stenosarchaea group</taxon>
        <taxon>Halobacteria</taxon>
        <taxon>Halobacteriales</taxon>
        <taxon>Haloferacaceae</taxon>
        <taxon>Halorubrum</taxon>
    </lineage>
</organism>
<dbReference type="RefSeq" id="WP_271970400.1">
    <property type="nucleotide sequence ID" value="NZ_JAQLUK010000015.1"/>
</dbReference>
<proteinExistence type="predicted"/>
<evidence type="ECO:0000313" key="3">
    <source>
        <dbReference type="Proteomes" id="UP001210528"/>
    </source>
</evidence>
<protein>
    <submittedName>
        <fullName evidence="2">Metal-dependent hydrolase</fullName>
    </submittedName>
</protein>
<evidence type="ECO:0000313" key="2">
    <source>
        <dbReference type="EMBL" id="MDB2293268.1"/>
    </source>
</evidence>
<keyword evidence="1" id="KW-0812">Transmembrane</keyword>
<evidence type="ECO:0000256" key="1">
    <source>
        <dbReference type="SAM" id="Phobius"/>
    </source>
</evidence>